<reference evidence="1 2" key="1">
    <citation type="submission" date="2017-12" db="EMBL/GenBank/DDBJ databases">
        <authorList>
            <person name="Pombert J.-F."/>
            <person name="Haag K.L."/>
            <person name="Ebert D."/>
        </authorList>
    </citation>
    <scope>NUCLEOTIDE SEQUENCE [LARGE SCALE GENOMIC DNA]</scope>
    <source>
        <strain evidence="1">BE-OM-2</strain>
    </source>
</reference>
<accession>A0A4Q9KYB4</accession>
<dbReference type="VEuPathDB" id="MicrosporidiaDB:CWI39_0574p0010"/>
<dbReference type="VEuPathDB" id="MicrosporidiaDB:CWI36_1909p0010"/>
<organism evidence="1 2">
    <name type="scientific">Hamiltosporidium magnivora</name>
    <dbReference type="NCBI Taxonomy" id="148818"/>
    <lineage>
        <taxon>Eukaryota</taxon>
        <taxon>Fungi</taxon>
        <taxon>Fungi incertae sedis</taxon>
        <taxon>Microsporidia</taxon>
        <taxon>Dubosqiidae</taxon>
        <taxon>Hamiltosporidium</taxon>
    </lineage>
</organism>
<protein>
    <submittedName>
        <fullName evidence="1">Uncharacterized protein</fullName>
    </submittedName>
</protein>
<comment type="caution">
    <text evidence="1">The sequence shown here is derived from an EMBL/GenBank/DDBJ whole genome shotgun (WGS) entry which is preliminary data.</text>
</comment>
<proteinExistence type="predicted"/>
<dbReference type="Proteomes" id="UP000291404">
    <property type="component" value="Unassembled WGS sequence"/>
</dbReference>
<evidence type="ECO:0000313" key="2">
    <source>
        <dbReference type="Proteomes" id="UP000291404"/>
    </source>
</evidence>
<gene>
    <name evidence="1" type="ORF">CWI36_1909p0010</name>
</gene>
<evidence type="ECO:0000313" key="1">
    <source>
        <dbReference type="EMBL" id="TBT99624.1"/>
    </source>
</evidence>
<name>A0A4Q9KYB4_9MICR</name>
<dbReference type="VEuPathDB" id="MicrosporidiaDB:CWI39_1191p0010"/>
<dbReference type="EMBL" id="PITI01001909">
    <property type="protein sequence ID" value="TBT99624.1"/>
    <property type="molecule type" value="Genomic_DNA"/>
</dbReference>
<keyword evidence="2" id="KW-1185">Reference proteome</keyword>
<dbReference type="AlphaFoldDB" id="A0A4Q9KYB4"/>
<sequence>MEFNQWCHFIPLFGKTLILNILVFINSSNERDIIFNLVKDNKESDFKSVIDEIKPECMCQYQRSSILEEENLNEKNTSIEIFLCHHIKEAEFLIFYDLLISYYLQDDKMTIHKFYTLLYFLEYFRIKQNNKLRNVLKTILYSLAKSDDIKHFKVDKVSFHFSKQEYFSHELFKKISQEYFKILNFKTPSKLSFFIKEKEIYIPNQYKGLYTEDKNEEYKVAEIENVANLNIIEEIMNNLQYASRKSSIKDFDSSNTNISENKIKFYSKLFEVDTPTNKIKIFELLNLQNKNLEIKCFYDNYGNFLSILITLKELYLKQFAFKNTILEKNIKEIVIQNSNINCNFLTDILSINELESLKISYNNIYIEHDIIIRNRSIKYFGFKANNCDDIPHFYKLLGFLTGLKKYHSSLATDSKWLL</sequence>